<dbReference type="GO" id="GO:0006281">
    <property type="term" value="P:DNA repair"/>
    <property type="evidence" value="ECO:0007669"/>
    <property type="project" value="UniProtKB-KW"/>
</dbReference>
<evidence type="ECO:0000256" key="1">
    <source>
        <dbReference type="ARBA" id="ARBA00004114"/>
    </source>
</evidence>
<feature type="compositionally biased region" description="Basic and acidic residues" evidence="17">
    <location>
        <begin position="465"/>
        <end position="481"/>
    </location>
</feature>
<dbReference type="GO" id="GO:0097539">
    <property type="term" value="C:ciliary transition fiber"/>
    <property type="evidence" value="ECO:0007669"/>
    <property type="project" value="UniProtKB-ARBA"/>
</dbReference>
<feature type="region of interest" description="Disordered" evidence="17">
    <location>
        <begin position="595"/>
        <end position="629"/>
    </location>
</feature>
<dbReference type="GO" id="GO:0005634">
    <property type="term" value="C:nucleus"/>
    <property type="evidence" value="ECO:0007669"/>
    <property type="project" value="UniProtKB-SubCell"/>
</dbReference>
<evidence type="ECO:0000256" key="7">
    <source>
        <dbReference type="ARBA" id="ARBA00022776"/>
    </source>
</evidence>
<dbReference type="Gene3D" id="3.30.1470.10">
    <property type="entry name" value="Photosystem I PsaD, reaction center subunit II"/>
    <property type="match status" value="4"/>
</dbReference>
<feature type="region of interest" description="Disordered" evidence="17">
    <location>
        <begin position="110"/>
        <end position="151"/>
    </location>
</feature>
<dbReference type="PANTHER" id="PTHR21715">
    <property type="entry name" value="RH04127P"/>
    <property type="match status" value="1"/>
</dbReference>
<protein>
    <recommendedName>
        <fullName evidence="16">Centrosomal protein of 164 kDa</fullName>
    </recommendedName>
</protein>
<keyword evidence="5" id="KW-0132">Cell division</keyword>
<dbReference type="Pfam" id="PF00397">
    <property type="entry name" value="WW"/>
    <property type="match status" value="4"/>
</dbReference>
<organism evidence="19 20">
    <name type="scientific">Magallana gigas</name>
    <name type="common">Pacific oyster</name>
    <name type="synonym">Crassostrea gigas</name>
    <dbReference type="NCBI Taxonomy" id="29159"/>
    <lineage>
        <taxon>Eukaryota</taxon>
        <taxon>Metazoa</taxon>
        <taxon>Spiralia</taxon>
        <taxon>Lophotrochozoa</taxon>
        <taxon>Mollusca</taxon>
        <taxon>Bivalvia</taxon>
        <taxon>Autobranchia</taxon>
        <taxon>Pteriomorphia</taxon>
        <taxon>Ostreida</taxon>
        <taxon>Ostreoidea</taxon>
        <taxon>Ostreidae</taxon>
        <taxon>Magallana</taxon>
    </lineage>
</organism>
<dbReference type="AlphaFoldDB" id="A0A8W8KPJ6"/>
<keyword evidence="10" id="KW-0234">DNA repair</keyword>
<feature type="domain" description="WW" evidence="18">
    <location>
        <begin position="549"/>
        <end position="582"/>
    </location>
</feature>
<keyword evidence="8" id="KW-0970">Cilium biogenesis/degradation</keyword>
<keyword evidence="9" id="KW-0175">Coiled coil</keyword>
<evidence type="ECO:0000256" key="12">
    <source>
        <dbReference type="ARBA" id="ARBA00023242"/>
    </source>
</evidence>
<keyword evidence="11" id="KW-0206">Cytoskeleton</keyword>
<reference evidence="19" key="1">
    <citation type="submission" date="2022-08" db="UniProtKB">
        <authorList>
            <consortium name="EnsemblMetazoa"/>
        </authorList>
    </citation>
    <scope>IDENTIFICATION</scope>
    <source>
        <strain evidence="19">05x7-T-G4-1.051#20</strain>
    </source>
</reference>
<evidence type="ECO:0000256" key="16">
    <source>
        <dbReference type="ARBA" id="ARBA00067900"/>
    </source>
</evidence>
<evidence type="ECO:0000256" key="3">
    <source>
        <dbReference type="ARBA" id="ARBA00022490"/>
    </source>
</evidence>
<dbReference type="Proteomes" id="UP000005408">
    <property type="component" value="Unassembled WGS sequence"/>
</dbReference>
<evidence type="ECO:0000259" key="18">
    <source>
        <dbReference type="PROSITE" id="PS50020"/>
    </source>
</evidence>
<comment type="subcellular location">
    <subcellularLocation>
        <location evidence="1">Cytoplasm</location>
        <location evidence="1">Cytoskeleton</location>
        <location evidence="1">Microtubule organizing center</location>
        <location evidence="1">Centrosome</location>
        <location evidence="1">Centriole</location>
    </subcellularLocation>
    <subcellularLocation>
        <location evidence="2">Nucleus</location>
    </subcellularLocation>
</comment>
<evidence type="ECO:0000256" key="13">
    <source>
        <dbReference type="ARBA" id="ARBA00023306"/>
    </source>
</evidence>
<keyword evidence="3" id="KW-0963">Cytoplasm</keyword>
<dbReference type="CDD" id="cd00201">
    <property type="entry name" value="WW"/>
    <property type="match status" value="4"/>
</dbReference>
<evidence type="ECO:0000256" key="5">
    <source>
        <dbReference type="ARBA" id="ARBA00022618"/>
    </source>
</evidence>
<accession>A0A8W8KPJ6</accession>
<dbReference type="InterPro" id="IPR001202">
    <property type="entry name" value="WW_dom"/>
</dbReference>
<evidence type="ECO:0000256" key="6">
    <source>
        <dbReference type="ARBA" id="ARBA00022763"/>
    </source>
</evidence>
<keyword evidence="6" id="KW-0227">DNA damage</keyword>
<evidence type="ECO:0000256" key="10">
    <source>
        <dbReference type="ARBA" id="ARBA00023204"/>
    </source>
</evidence>
<dbReference type="SUPFAM" id="SSF51045">
    <property type="entry name" value="WW domain"/>
    <property type="match status" value="4"/>
</dbReference>
<dbReference type="InterPro" id="IPR053233">
    <property type="entry name" value="ABRA-related"/>
</dbReference>
<proteinExistence type="predicted"/>
<evidence type="ECO:0000256" key="4">
    <source>
        <dbReference type="ARBA" id="ARBA00022553"/>
    </source>
</evidence>
<evidence type="ECO:0000256" key="2">
    <source>
        <dbReference type="ARBA" id="ARBA00004123"/>
    </source>
</evidence>
<keyword evidence="7" id="KW-0498">Mitosis</keyword>
<evidence type="ECO:0000256" key="15">
    <source>
        <dbReference type="ARBA" id="ARBA00061715"/>
    </source>
</evidence>
<evidence type="ECO:0000313" key="19">
    <source>
        <dbReference type="EnsemblMetazoa" id="G24383.1:cds"/>
    </source>
</evidence>
<comment type="function">
    <text evidence="14">Plays a role in microtubule organization and/or maintenance for the formation of primary cilia (PC), a microtubule-based structure that protrudes from the surface of epithelial cells. Plays a critical role in G2/M checkpoint and nuclear divisions. A key player in the DNA damage-activated ATR/ATM signaling cascade since it is required for the proper phosphorylation of H2AX, RPA, CHEK2 and CHEK1. Plays a critical role in chromosome segregation, acting as a mediator required for the maintenance of genomic stability through modulation of MDC1, RPA and CHEK1.</text>
</comment>
<feature type="domain" description="WW" evidence="18">
    <location>
        <begin position="58"/>
        <end position="91"/>
    </location>
</feature>
<dbReference type="EnsemblMetazoa" id="G24383.1">
    <property type="protein sequence ID" value="G24383.1:cds"/>
    <property type="gene ID" value="G24383"/>
</dbReference>
<comment type="subunit">
    <text evidence="15">Interacts (via N-terminus) with ATRIP. Interacts with ATM, ATR and MDC1. Interacts with XPA (via N-terminus) upon UV irradiation. Interacts with CEP83, CCDC92, TTBK2, DVL3, NPHP3 and weakly with NPHP4. Interacts with DZIP1.</text>
</comment>
<dbReference type="PROSITE" id="PS01159">
    <property type="entry name" value="WW_DOMAIN_1"/>
    <property type="match status" value="1"/>
</dbReference>
<evidence type="ECO:0000256" key="17">
    <source>
        <dbReference type="SAM" id="MobiDB-lite"/>
    </source>
</evidence>
<dbReference type="PANTHER" id="PTHR21715:SF0">
    <property type="entry name" value="RH04127P"/>
    <property type="match status" value="1"/>
</dbReference>
<sequence>MELRNKNTNGRPNLVLEEEYDENYQPSEEEVCDYAQIIGIDPKTEPHLIYIARKGIYAPLPDDWKPCQGPHGNIYYFNFATGESIWDHPCDELYRKMVMEERKKLLINRKGPKACSGPTAGKARGANEENNFKSKEEKTKEKKSDTAEKVDEGLNAKHSQRMNEKKTAISDRPDLVFEEKYDENYQPSEEEVCEYAQIIGIDPKTEPHLIYIAREGICAPLPDHWKPCKDSQGEIYYFNFDTGETIWDHPCDELYRQKVKEERAKPSRNCKGSQARGGLTAGRSADDYMLQKAITTWTNKENGYRIDGGEKKEKKNKTAEKVDGGLNAKHSQQMNEEKTVINDRTDLVLEEKHDENYQPSEKEVSEYAQFIGIDPKTEPHLIYIAREGICAPLPDHWKPCKDSQGEIYYFNFDTGETTWDHPCDELYRQKVKEKRAKQSRNCKALGCPTAGRSAGANKGNGYRADGGEKKEKENKTAEKVDGGLNSKHSQQMNEEKTVINDRTDLVLEEKHDENYQPSEKEVCDYAEIIGIDPKTEPHLIYIAREGICAPLPDHWKPCQDSEGDIYYFNFATGENKWDHPCDKLYKEKVKEERAKLSMNRKGASKGNSYKADGGKKKEKKNKTAEKANDAKLQRLEELLKIKRELEKERKLMKDKDQQVK</sequence>
<dbReference type="SMART" id="SM00456">
    <property type="entry name" value="WW"/>
    <property type="match status" value="4"/>
</dbReference>
<evidence type="ECO:0000256" key="9">
    <source>
        <dbReference type="ARBA" id="ARBA00023054"/>
    </source>
</evidence>
<dbReference type="InterPro" id="IPR036020">
    <property type="entry name" value="WW_dom_sf"/>
</dbReference>
<dbReference type="FunFam" id="3.30.1470.10:FF:000001">
    <property type="entry name" value="Centrosomal protein of 164 kDa"/>
    <property type="match status" value="1"/>
</dbReference>
<keyword evidence="4" id="KW-0597">Phosphoprotein</keyword>
<dbReference type="GO" id="GO:0030030">
    <property type="term" value="P:cell projection organization"/>
    <property type="evidence" value="ECO:0007669"/>
    <property type="project" value="UniProtKB-KW"/>
</dbReference>
<evidence type="ECO:0000256" key="14">
    <source>
        <dbReference type="ARBA" id="ARBA00056906"/>
    </source>
</evidence>
<feature type="domain" description="WW" evidence="18">
    <location>
        <begin position="391"/>
        <end position="424"/>
    </location>
</feature>
<name>A0A8W8KPJ6_MAGGI</name>
<dbReference type="GO" id="GO:0005814">
    <property type="term" value="C:centriole"/>
    <property type="evidence" value="ECO:0007669"/>
    <property type="project" value="UniProtKB-SubCell"/>
</dbReference>
<keyword evidence="13" id="KW-0131">Cell cycle</keyword>
<evidence type="ECO:0000256" key="11">
    <source>
        <dbReference type="ARBA" id="ARBA00023212"/>
    </source>
</evidence>
<evidence type="ECO:0000256" key="8">
    <source>
        <dbReference type="ARBA" id="ARBA00022794"/>
    </source>
</evidence>
<keyword evidence="20" id="KW-1185">Reference proteome</keyword>
<feature type="domain" description="WW" evidence="18">
    <location>
        <begin position="219"/>
        <end position="252"/>
    </location>
</feature>
<keyword evidence="12" id="KW-0539">Nucleus</keyword>
<dbReference type="PROSITE" id="PS50020">
    <property type="entry name" value="WW_DOMAIN_2"/>
    <property type="match status" value="4"/>
</dbReference>
<evidence type="ECO:0000313" key="20">
    <source>
        <dbReference type="Proteomes" id="UP000005408"/>
    </source>
</evidence>
<feature type="compositionally biased region" description="Basic and acidic residues" evidence="17">
    <location>
        <begin position="125"/>
        <end position="151"/>
    </location>
</feature>
<dbReference type="GO" id="GO:0051301">
    <property type="term" value="P:cell division"/>
    <property type="evidence" value="ECO:0007669"/>
    <property type="project" value="UniProtKB-KW"/>
</dbReference>
<feature type="region of interest" description="Disordered" evidence="17">
    <location>
        <begin position="450"/>
        <end position="494"/>
    </location>
</feature>